<evidence type="ECO:0000313" key="7">
    <source>
        <dbReference type="Proteomes" id="UP001324634"/>
    </source>
</evidence>
<gene>
    <name evidence="6" type="ORF">SOO65_02180</name>
</gene>
<evidence type="ECO:0000259" key="5">
    <source>
        <dbReference type="Pfam" id="PF04357"/>
    </source>
</evidence>
<organism evidence="6 7">
    <name type="scientific">Peredibacter starrii</name>
    <dbReference type="NCBI Taxonomy" id="28202"/>
    <lineage>
        <taxon>Bacteria</taxon>
        <taxon>Pseudomonadati</taxon>
        <taxon>Bdellovibrionota</taxon>
        <taxon>Bacteriovoracia</taxon>
        <taxon>Bacteriovoracales</taxon>
        <taxon>Bacteriovoracaceae</taxon>
        <taxon>Peredibacter</taxon>
    </lineage>
</organism>
<keyword evidence="3" id="KW-1133">Transmembrane helix</keyword>
<evidence type="ECO:0000313" key="6">
    <source>
        <dbReference type="EMBL" id="WPU65547.1"/>
    </source>
</evidence>
<evidence type="ECO:0000256" key="3">
    <source>
        <dbReference type="ARBA" id="ARBA00022989"/>
    </source>
</evidence>
<dbReference type="KEGG" id="psti:SOO65_02180"/>
<reference evidence="6 7" key="1">
    <citation type="submission" date="2023-11" db="EMBL/GenBank/DDBJ databases">
        <title>Peredibacter starrii A3.12.</title>
        <authorList>
            <person name="Mitchell R.J."/>
        </authorList>
    </citation>
    <scope>NUCLEOTIDE SEQUENCE [LARGE SCALE GENOMIC DNA]</scope>
    <source>
        <strain evidence="6 7">A3.12</strain>
    </source>
</reference>
<dbReference type="InterPro" id="IPR007452">
    <property type="entry name" value="TamB_C"/>
</dbReference>
<evidence type="ECO:0000256" key="2">
    <source>
        <dbReference type="ARBA" id="ARBA00022692"/>
    </source>
</evidence>
<dbReference type="GO" id="GO:0097347">
    <property type="term" value="C:TAM protein secretion complex"/>
    <property type="evidence" value="ECO:0007669"/>
    <property type="project" value="TreeGrafter"/>
</dbReference>
<sequence>MRFKSVLGAFLFIVLASFIAFVVFIQTKSFGGLVTKVVSDLSMRKAQTDVKIKNFTISVFPPGLELNRVRVKKKISDVENFEAELGKIGFYISLIEVEEKKLTFGQIRIADSSINYTFPKKDEELKEIDKAVIEKIFDLSEKAPVRVDTLLIENSRIFANHDLLEARRLKVFKRGDSFTARFHLANIQPTPEVDFTLDEVWGDAEVTRNDVNIYRLKVQHDVQTLLLKGKVKNYRLLKNSEVALNGEAQLHLKSFDRDFELPEFIDVKNGFAKIGFNVQYLNKELSAKSDVLLTEFKSNLFHADELRAGLEFQDNKITVTKIDLTNKNEKVKLLAPVLVADITRKTWLTKPVSAYVENVSLNNVLRFLGPSLKVLKGNLTGQLVFEKRGTDFYFTPKDNFHVQNLGLVVGDAKDPFTILMAKTVRLQKSEFGIVNNEFQMSTTAVLPRSKLEVDGFVNKHRVKFFVPDSQVNLEDLGNIANLDIKGAGHLSVDVSGPLDNVVINLKGKTKGFEILGYRLDETEKNLSIELKEDQVLINKMESKLGKTHVSGTGLVNWGNRDIALGINSNDATSTDLVEILHPILSKVDFLPSDLDFKGKVDVNIFGKYLLPELKIKSKVDFTELTAYGENIPTGRFDVSLFNEVLAFSNLEGTKGQGRIDGDFSFNLSNKIMKMKYRWDNLQLNSFNAVKRLGLNLDSKISGKFEGSGTPTHYHLKLDSKLFNTRSQNYTFEDSDISLDMYPDHIAGDVNLFGDIIKSDFDLAVADHRKSKLNLKILNTDIKPLAVGIFGEHLESEDITGRVNLEVASSFDKGFNNLNLTGTLKQLVFNHPDFNVNYQSKRPEFVVRNSEIEAWNLNIRESDLFLVTKGEGTFGKNVSLIHEFHLNSKLLEILIAPVLSSEGFIRNIVRVDGRKNKYDFSISSKATDMSVSIEQLPFPINHLKYDIEYAGRRLLIQDLMTTLDSGTLALKGDVFFDENDPDINLKYQFDRAEIPILSKSVINISGEGIILGNNPPYTIGGEILINKAQIVNELNDFSSKSASFSQIRYLPKNQESAVAKMFALNVNVKAENPVRVTNSLMDVALRGEIQLTGNPSRPRGDGRLFTPVNSSRIFFKNNEYLITAADINFSPKKEISNPDFDVQALTLISNYKVFPKAYGDLERFNFDLTSDPPLPRNSILSLIAFGYTEESQSNLQQKDQQSLTQVGVGSFVFDRFKISDILNKQFGLQVNLGTVIEQSGTDSLLTGRSQEGQFGQGGGALGRTRSATKIELKKRLDEALTLSVSSTMGGSIGQRQSMNLNYGLTKKVQLEGVYELRTNAEGEEDIIDNSIGADVKFRWTFK</sequence>
<keyword evidence="2" id="KW-0812">Transmembrane</keyword>
<dbReference type="GO" id="GO:0005886">
    <property type="term" value="C:plasma membrane"/>
    <property type="evidence" value="ECO:0007669"/>
    <property type="project" value="InterPro"/>
</dbReference>
<feature type="domain" description="Translocation and assembly module TamB C-terminal" evidence="5">
    <location>
        <begin position="962"/>
        <end position="1340"/>
    </location>
</feature>
<dbReference type="PANTHER" id="PTHR36985">
    <property type="entry name" value="TRANSLOCATION AND ASSEMBLY MODULE SUBUNIT TAMB"/>
    <property type="match status" value="1"/>
</dbReference>
<dbReference type="EMBL" id="CP139487">
    <property type="protein sequence ID" value="WPU65547.1"/>
    <property type="molecule type" value="Genomic_DNA"/>
</dbReference>
<dbReference type="GO" id="GO:0009306">
    <property type="term" value="P:protein secretion"/>
    <property type="evidence" value="ECO:0007669"/>
    <property type="project" value="InterPro"/>
</dbReference>
<keyword evidence="4" id="KW-0472">Membrane</keyword>
<comment type="subcellular location">
    <subcellularLocation>
        <location evidence="1">Membrane</location>
        <topology evidence="1">Single-pass membrane protein</topology>
    </subcellularLocation>
</comment>
<accession>A0AAX4HQV7</accession>
<evidence type="ECO:0000256" key="1">
    <source>
        <dbReference type="ARBA" id="ARBA00004167"/>
    </source>
</evidence>
<dbReference type="RefSeq" id="WP_321396227.1">
    <property type="nucleotide sequence ID" value="NZ_CP139487.1"/>
</dbReference>
<dbReference type="PANTHER" id="PTHR36985:SF1">
    <property type="entry name" value="TRANSLOCATION AND ASSEMBLY MODULE SUBUNIT TAMB"/>
    <property type="match status" value="1"/>
</dbReference>
<name>A0AAX4HQV7_9BACT</name>
<dbReference type="Proteomes" id="UP001324634">
    <property type="component" value="Chromosome"/>
</dbReference>
<evidence type="ECO:0000256" key="4">
    <source>
        <dbReference type="ARBA" id="ARBA00023136"/>
    </source>
</evidence>
<proteinExistence type="predicted"/>
<keyword evidence="7" id="KW-1185">Reference proteome</keyword>
<dbReference type="Pfam" id="PF04357">
    <property type="entry name" value="TamB"/>
    <property type="match status" value="1"/>
</dbReference>
<protein>
    <submittedName>
        <fullName evidence="6">Translocation/assembly module TamB domain-containing protein</fullName>
    </submittedName>
</protein>